<keyword evidence="4" id="KW-0560">Oxidoreductase</keyword>
<dbReference type="Gene3D" id="3.90.226.10">
    <property type="entry name" value="2-enoyl-CoA Hydratase, Chain A, domain 1"/>
    <property type="match status" value="1"/>
</dbReference>
<keyword evidence="3" id="KW-0511">Multifunctional enzyme</keyword>
<dbReference type="PANTHER" id="PTHR23309:SF9">
    <property type="entry name" value="PEROXISOMAL FATTY ACID BETA-OXIDATION MULTIFUNCTIONAL PROTEIN MFP2"/>
    <property type="match status" value="1"/>
</dbReference>
<evidence type="ECO:0000256" key="1">
    <source>
        <dbReference type="ARBA" id="ARBA00023235"/>
    </source>
</evidence>
<reference evidence="4" key="1">
    <citation type="journal article" date="2017" name="Nature">
        <title>The sunflower genome provides insights into oil metabolism, flowering and Asterid evolution.</title>
        <authorList>
            <person name="Badouin H."/>
            <person name="Gouzy J."/>
            <person name="Grassa C.J."/>
            <person name="Murat F."/>
            <person name="Staton S.E."/>
            <person name="Cottret L."/>
            <person name="Lelandais-Briere C."/>
            <person name="Owens G.L."/>
            <person name="Carrere S."/>
            <person name="Mayjonade B."/>
            <person name="Legrand L."/>
            <person name="Gill N."/>
            <person name="Kane N.C."/>
            <person name="Bowers J.E."/>
            <person name="Hubner S."/>
            <person name="Bellec A."/>
            <person name="Berard A."/>
            <person name="Berges H."/>
            <person name="Blanchet N."/>
            <person name="Boniface M.C."/>
            <person name="Brunel D."/>
            <person name="Catrice O."/>
            <person name="Chaidir N."/>
            <person name="Claudel C."/>
            <person name="Donnadieu C."/>
            <person name="Faraut T."/>
            <person name="Fievet G."/>
            <person name="Helmstetter N."/>
            <person name="King M."/>
            <person name="Knapp S.J."/>
            <person name="Lai Z."/>
            <person name="Le Paslier M.C."/>
            <person name="Lippi Y."/>
            <person name="Lorenzon L."/>
            <person name="Mandel J.R."/>
            <person name="Marage G."/>
            <person name="Marchand G."/>
            <person name="Marquand E."/>
            <person name="Bret-Mestries E."/>
            <person name="Morien E."/>
            <person name="Nambeesan S."/>
            <person name="Nguyen T."/>
            <person name="Pegot-Espagnet P."/>
            <person name="Pouilly N."/>
            <person name="Raftis F."/>
            <person name="Sallet E."/>
            <person name="Schiex T."/>
            <person name="Thomas J."/>
            <person name="Vandecasteele C."/>
            <person name="Vares D."/>
            <person name="Vear F."/>
            <person name="Vautrin S."/>
            <person name="Crespi M."/>
            <person name="Mangin B."/>
            <person name="Burke J.M."/>
            <person name="Salse J."/>
            <person name="Munos S."/>
            <person name="Vincourt P."/>
            <person name="Rieseberg L.H."/>
            <person name="Langlade N.B."/>
        </authorList>
    </citation>
    <scope>NUCLEOTIDE SEQUENCE</scope>
    <source>
        <tissue evidence="4">Leaves</tissue>
    </source>
</reference>
<dbReference type="EC" id="4.2.1.17" evidence="4"/>
<dbReference type="GO" id="GO:0003857">
    <property type="term" value="F:(3S)-3-hydroxyacyl-CoA dehydrogenase (NAD+) activity"/>
    <property type="evidence" value="ECO:0007669"/>
    <property type="project" value="UniProtKB-EC"/>
</dbReference>
<dbReference type="PANTHER" id="PTHR23309">
    <property type="entry name" value="3-HYDROXYACYL-COA DEHYROGENASE"/>
    <property type="match status" value="1"/>
</dbReference>
<protein>
    <submittedName>
        <fullName evidence="4">Isomerase, Enoyl-CoA hydratase, 3-hydroxyacyl-CoA dehydrogenase</fullName>
        <ecNumber evidence="4">1.1.1.35</ecNumber>
        <ecNumber evidence="4">4.2.1.17</ecNumber>
        <ecNumber evidence="4">5.-.-.-</ecNumber>
    </submittedName>
</protein>
<dbReference type="EC" id="1.1.1.35" evidence="4"/>
<organism evidence="4 5">
    <name type="scientific">Helianthus annuus</name>
    <name type="common">Common sunflower</name>
    <dbReference type="NCBI Taxonomy" id="4232"/>
    <lineage>
        <taxon>Eukaryota</taxon>
        <taxon>Viridiplantae</taxon>
        <taxon>Streptophyta</taxon>
        <taxon>Embryophyta</taxon>
        <taxon>Tracheophyta</taxon>
        <taxon>Spermatophyta</taxon>
        <taxon>Magnoliopsida</taxon>
        <taxon>eudicotyledons</taxon>
        <taxon>Gunneridae</taxon>
        <taxon>Pentapetalae</taxon>
        <taxon>asterids</taxon>
        <taxon>campanulids</taxon>
        <taxon>Asterales</taxon>
        <taxon>Asteraceae</taxon>
        <taxon>Asteroideae</taxon>
        <taxon>Heliantheae alliance</taxon>
        <taxon>Heliantheae</taxon>
        <taxon>Helianthus</taxon>
    </lineage>
</organism>
<accession>A0A9K3DD98</accession>
<dbReference type="Gramene" id="mRNA:HanXRQr2_Chr17g0778581">
    <property type="protein sequence ID" value="mRNA:HanXRQr2_Chr17g0778581"/>
    <property type="gene ID" value="HanXRQr2_Chr17g0778581"/>
</dbReference>
<sequence length="105" mass="11802">MALDIWACTKPLVSSLFKTEKIEPLDKAREILEFARVQTRTQAPNLQHPQVCIDAVEEGIVSGPDAGLSKEREEFQILIKSDTCKSLVDDFFARGSVRKVHLLFS</sequence>
<dbReference type="EC" id="5.-.-.-" evidence="4"/>
<proteinExistence type="predicted"/>
<dbReference type="AlphaFoldDB" id="A0A9K3DD98"/>
<evidence type="ECO:0000256" key="3">
    <source>
        <dbReference type="ARBA" id="ARBA00023268"/>
    </source>
</evidence>
<dbReference type="Proteomes" id="UP000215914">
    <property type="component" value="Unassembled WGS sequence"/>
</dbReference>
<keyword evidence="1 4" id="KW-0413">Isomerase</keyword>
<evidence type="ECO:0000256" key="2">
    <source>
        <dbReference type="ARBA" id="ARBA00023239"/>
    </source>
</evidence>
<reference evidence="4" key="2">
    <citation type="submission" date="2020-06" db="EMBL/GenBank/DDBJ databases">
        <title>Helianthus annuus Genome sequencing and assembly Release 2.</title>
        <authorList>
            <person name="Gouzy J."/>
            <person name="Langlade N."/>
            <person name="Munos S."/>
        </authorList>
    </citation>
    <scope>NUCLEOTIDE SEQUENCE</scope>
    <source>
        <tissue evidence="4">Leaves</tissue>
    </source>
</reference>
<keyword evidence="5" id="KW-1185">Reference proteome</keyword>
<dbReference type="EMBL" id="MNCJ02000332">
    <property type="protein sequence ID" value="KAF5753299.1"/>
    <property type="molecule type" value="Genomic_DNA"/>
</dbReference>
<keyword evidence="2 4" id="KW-0456">Lyase</keyword>
<evidence type="ECO:0000313" key="4">
    <source>
        <dbReference type="EMBL" id="KAF5753299.1"/>
    </source>
</evidence>
<gene>
    <name evidence="4" type="ORF">HanXRQr2_Chr17g0778581</name>
</gene>
<evidence type="ECO:0000313" key="5">
    <source>
        <dbReference type="Proteomes" id="UP000215914"/>
    </source>
</evidence>
<dbReference type="GO" id="GO:0016853">
    <property type="term" value="F:isomerase activity"/>
    <property type="evidence" value="ECO:0007669"/>
    <property type="project" value="UniProtKB-KW"/>
</dbReference>
<comment type="caution">
    <text evidence="4">The sequence shown here is derived from an EMBL/GenBank/DDBJ whole genome shotgun (WGS) entry which is preliminary data.</text>
</comment>
<dbReference type="GO" id="GO:0004300">
    <property type="term" value="F:enoyl-CoA hydratase activity"/>
    <property type="evidence" value="ECO:0007669"/>
    <property type="project" value="UniProtKB-EC"/>
</dbReference>
<name>A0A9K3DD98_HELAN</name>